<evidence type="ECO:0008006" key="4">
    <source>
        <dbReference type="Google" id="ProtNLM"/>
    </source>
</evidence>
<dbReference type="OrthoDB" id="27883at10239"/>
<evidence type="ECO:0000313" key="2">
    <source>
        <dbReference type="EMBL" id="AAK85618.1"/>
    </source>
</evidence>
<organism evidence="2 3">
    <name type="scientific">Epiphyas postvittana nucleopolyhedrovirus</name>
    <name type="common">EppoMNPV</name>
    <dbReference type="NCBI Taxonomy" id="70600"/>
    <lineage>
        <taxon>Viruses</taxon>
        <taxon>Viruses incertae sedis</taxon>
        <taxon>Naldaviricetes</taxon>
        <taxon>Lefavirales</taxon>
        <taxon>Baculoviridae</taxon>
        <taxon>Alphabaculovirus</taxon>
        <taxon>Alphabaculovirus eppostvittanae</taxon>
    </lineage>
</organism>
<organismHost>
    <name type="scientific">Lepidoptera</name>
    <name type="common">moths &amp; butterflies</name>
    <dbReference type="NCBI Taxonomy" id="7088"/>
</organismHost>
<dbReference type="Proteomes" id="UP000203221">
    <property type="component" value="Segment"/>
</dbReference>
<dbReference type="EMBL" id="AY043265">
    <property type="protein sequence ID" value="AAK85618.1"/>
    <property type="molecule type" value="Genomic_DNA"/>
</dbReference>
<feature type="region of interest" description="Disordered" evidence="1">
    <location>
        <begin position="57"/>
        <end position="83"/>
    </location>
</feature>
<dbReference type="InterPro" id="IPR009317">
    <property type="entry name" value="ChaB"/>
</dbReference>
<proteinExistence type="predicted"/>
<dbReference type="InterPro" id="IPR037205">
    <property type="entry name" value="ChaB_sf"/>
</dbReference>
<name>Q91GJ7_NPVEP</name>
<keyword evidence="3" id="KW-1185">Reference proteome</keyword>
<sequence>MLPNKLRNLPYNGKRIFYKFYKRSLHKFNSTKIAYKLAVCAVRKKYMLIHGRWQARPDANQTDTTSSSSSDTDSNDDSNVPYT</sequence>
<dbReference type="Pfam" id="PF06150">
    <property type="entry name" value="ChaB"/>
    <property type="match status" value="1"/>
</dbReference>
<evidence type="ECO:0000256" key="1">
    <source>
        <dbReference type="SAM" id="MobiDB-lite"/>
    </source>
</evidence>
<dbReference type="KEGG" id="vg:1727459"/>
<dbReference type="Gene3D" id="1.10.1740.70">
    <property type="entry name" value="ChaB"/>
    <property type="match status" value="1"/>
</dbReference>
<protein>
    <recommendedName>
        <fullName evidence="4">ChaB-like protein</fullName>
    </recommendedName>
</protein>
<accession>Q91GJ7</accession>
<evidence type="ECO:0000313" key="3">
    <source>
        <dbReference type="Proteomes" id="UP000203221"/>
    </source>
</evidence>
<reference evidence="2 3" key="1">
    <citation type="journal article" date="2002" name="J. Gen. Virol.">
        <title>Whole genome analysis of the Epiphyas postvittana nucleopolyhedrovirus.</title>
        <authorList>
            <person name="Hyink O."/>
            <person name="Dellow R.A."/>
            <person name="Olsen M.J."/>
            <person name="Caradoc-Davies K.M.B."/>
            <person name="Drake K."/>
            <person name="Herniou E.A."/>
            <person name="Cory J.S."/>
            <person name="O'Reilly D.R."/>
            <person name="Ward V.K."/>
        </authorList>
    </citation>
    <scope>NUCLEOTIDE SEQUENCE [LARGE SCALE GENOMIC DNA]</scope>
</reference>
<dbReference type="SUPFAM" id="SSF140376">
    <property type="entry name" value="ChaB-like"/>
    <property type="match status" value="1"/>
</dbReference>
<dbReference type="GeneID" id="1727459"/>
<dbReference type="RefSeq" id="NP_203223.1">
    <property type="nucleotide sequence ID" value="NC_003083.1"/>
</dbReference>
<feature type="compositionally biased region" description="Low complexity" evidence="1">
    <location>
        <begin position="62"/>
        <end position="72"/>
    </location>
</feature>